<sequence>MSLTKTTPINDPYPSPTVSDAVVVIKNLTTGTDHPMQYNLGSGWYAASGFGAKPGDVFQLSVDYNGVNYVASCPLMSSVTLDGVTIKDSEFAVGSKPLYDVIPHFTDPSADQRNYYHFRIGVNDKLYTKIFVMSNAFSGGMPNTQPLRVRDIEFIEGDTVTVIMERVAPVVYQYYFELLQASRKTGDHPSNPTSNITGGALGYFSAFYIEVQRVVYEK</sequence>
<evidence type="ECO:0000313" key="1">
    <source>
        <dbReference type="EMBL" id="CDN32248.1"/>
    </source>
</evidence>
<evidence type="ECO:0000313" key="2">
    <source>
        <dbReference type="Proteomes" id="UP000027616"/>
    </source>
</evidence>
<dbReference type="Proteomes" id="UP000027616">
    <property type="component" value="Chromosome I"/>
</dbReference>
<dbReference type="STRING" id="1433126.BN938_2175"/>
<proteinExistence type="predicted"/>
<accession>A0A060RDI3</accession>
<dbReference type="AlphaFoldDB" id="A0A060RDI3"/>
<organism evidence="1 2">
    <name type="scientific">Mucinivorans hirudinis</name>
    <dbReference type="NCBI Taxonomy" id="1433126"/>
    <lineage>
        <taxon>Bacteria</taxon>
        <taxon>Pseudomonadati</taxon>
        <taxon>Bacteroidota</taxon>
        <taxon>Bacteroidia</taxon>
        <taxon>Bacteroidales</taxon>
        <taxon>Rikenellaceae</taxon>
        <taxon>Mucinivorans</taxon>
    </lineage>
</organism>
<dbReference type="eggNOG" id="ENOG502ZCA0">
    <property type="taxonomic scope" value="Bacteria"/>
</dbReference>
<dbReference type="EMBL" id="HG934468">
    <property type="protein sequence ID" value="CDN32248.1"/>
    <property type="molecule type" value="Genomic_DNA"/>
</dbReference>
<protein>
    <recommendedName>
        <fullName evidence="3">DUF4249 domain-containing protein</fullName>
    </recommendedName>
</protein>
<reference evidence="1 2" key="1">
    <citation type="journal article" date="2015" name="Genome Announc.">
        <title>Complete Genome Sequence of the Novel Leech Symbiont Mucinivorans hirudinis M3T.</title>
        <authorList>
            <person name="Nelson M.C."/>
            <person name="Bomar L."/>
            <person name="Graf J."/>
        </authorList>
    </citation>
    <scope>NUCLEOTIDE SEQUENCE [LARGE SCALE GENOMIC DNA]</scope>
    <source>
        <strain evidence="2">M3</strain>
    </source>
</reference>
<dbReference type="KEGG" id="rbc:BN938_2175"/>
<name>A0A060RDI3_9BACT</name>
<keyword evidence="2" id="KW-1185">Reference proteome</keyword>
<gene>
    <name evidence="1" type="ORF">BN938_2175</name>
</gene>
<dbReference type="HOGENOM" id="CLU_079066_1_0_10"/>
<evidence type="ECO:0008006" key="3">
    <source>
        <dbReference type="Google" id="ProtNLM"/>
    </source>
</evidence>